<proteinExistence type="predicted"/>
<dbReference type="InterPro" id="IPR001810">
    <property type="entry name" value="F-box_dom"/>
</dbReference>
<dbReference type="Proteomes" id="UP000807306">
    <property type="component" value="Unassembled WGS sequence"/>
</dbReference>
<dbReference type="Gene3D" id="3.80.10.10">
    <property type="entry name" value="Ribonuclease Inhibitor"/>
    <property type="match status" value="1"/>
</dbReference>
<dbReference type="SUPFAM" id="SSF81383">
    <property type="entry name" value="F-box domain"/>
    <property type="match status" value="1"/>
</dbReference>
<accession>A0A9P6ERT1</accession>
<organism evidence="2 3">
    <name type="scientific">Crepidotus variabilis</name>
    <dbReference type="NCBI Taxonomy" id="179855"/>
    <lineage>
        <taxon>Eukaryota</taxon>
        <taxon>Fungi</taxon>
        <taxon>Dikarya</taxon>
        <taxon>Basidiomycota</taxon>
        <taxon>Agaricomycotina</taxon>
        <taxon>Agaricomycetes</taxon>
        <taxon>Agaricomycetidae</taxon>
        <taxon>Agaricales</taxon>
        <taxon>Agaricineae</taxon>
        <taxon>Crepidotaceae</taxon>
        <taxon>Crepidotus</taxon>
    </lineage>
</organism>
<gene>
    <name evidence="2" type="ORF">CPB83DRAFT_221814</name>
</gene>
<dbReference type="OrthoDB" id="3039255at2759"/>
<keyword evidence="3" id="KW-1185">Reference proteome</keyword>
<sequence>MWPTRTFKERKKLLTLPNEIWLHIASFISKDCLVKLYFVCTPLFELAMNEIYREVRLYHPGDPSTNRCLRAMDSAAAARVRSLVLRPHLLASGQSKKISFLPDTKDHKIGKLVFKFFERNGKLLETPEEVASRVLLGNITQMVKLESLVVGCYPMDSWMSFNKSSSFLNAAWTQAATLRSVTLDLPMECMANVLSRIPFLPSLQHLKVSLRQAWLSSTDLDSVYDRVAAFINSQSSTLTQLAVDSPSSTPWSLLGTSRVFNVIEYLPKIKEIYLGIPVELLGSTISIDECLKKHDNQLQALRLILHGPGPTTSLVPLPHPGTLFQHSIFKLAFPVLETLDLSLLPWRFEYGGHISTNLTTCLVTYLSQFRQNLQNLVIWNCAITESQIQAVVSVLSHRSTKLRTLKLRSQTLNGAIMDLLAEGLPDLRELDITIDTIGISDAAVSHYTYRADHRQFTYDMETRVYKDWGLRHLKVSPLYYSNWEGCRKALCDSLPQVITFNGCSRAEFPHNPVYTDFT</sequence>
<reference evidence="2" key="1">
    <citation type="submission" date="2020-11" db="EMBL/GenBank/DDBJ databases">
        <authorList>
            <consortium name="DOE Joint Genome Institute"/>
            <person name="Ahrendt S."/>
            <person name="Riley R."/>
            <person name="Andreopoulos W."/>
            <person name="Labutti K."/>
            <person name="Pangilinan J."/>
            <person name="Ruiz-Duenas F.J."/>
            <person name="Barrasa J.M."/>
            <person name="Sanchez-Garcia M."/>
            <person name="Camarero S."/>
            <person name="Miyauchi S."/>
            <person name="Serrano A."/>
            <person name="Linde D."/>
            <person name="Babiker R."/>
            <person name="Drula E."/>
            <person name="Ayuso-Fernandez I."/>
            <person name="Pacheco R."/>
            <person name="Padilla G."/>
            <person name="Ferreira P."/>
            <person name="Barriuso J."/>
            <person name="Kellner H."/>
            <person name="Castanera R."/>
            <person name="Alfaro M."/>
            <person name="Ramirez L."/>
            <person name="Pisabarro A.G."/>
            <person name="Kuo A."/>
            <person name="Tritt A."/>
            <person name="Lipzen A."/>
            <person name="He G."/>
            <person name="Yan M."/>
            <person name="Ng V."/>
            <person name="Cullen D."/>
            <person name="Martin F."/>
            <person name="Rosso M.-N."/>
            <person name="Henrissat B."/>
            <person name="Hibbett D."/>
            <person name="Martinez A.T."/>
            <person name="Grigoriev I.V."/>
        </authorList>
    </citation>
    <scope>NUCLEOTIDE SEQUENCE</scope>
    <source>
        <strain evidence="2">CBS 506.95</strain>
    </source>
</reference>
<dbReference type="EMBL" id="MU157825">
    <property type="protein sequence ID" value="KAF9534923.1"/>
    <property type="molecule type" value="Genomic_DNA"/>
</dbReference>
<dbReference type="SUPFAM" id="SSF52047">
    <property type="entry name" value="RNI-like"/>
    <property type="match status" value="1"/>
</dbReference>
<name>A0A9P6ERT1_9AGAR</name>
<feature type="domain" description="F-box" evidence="1">
    <location>
        <begin position="10"/>
        <end position="55"/>
    </location>
</feature>
<evidence type="ECO:0000313" key="3">
    <source>
        <dbReference type="Proteomes" id="UP000807306"/>
    </source>
</evidence>
<dbReference type="InterPro" id="IPR036047">
    <property type="entry name" value="F-box-like_dom_sf"/>
</dbReference>
<dbReference type="InterPro" id="IPR032675">
    <property type="entry name" value="LRR_dom_sf"/>
</dbReference>
<evidence type="ECO:0000313" key="2">
    <source>
        <dbReference type="EMBL" id="KAF9534923.1"/>
    </source>
</evidence>
<dbReference type="AlphaFoldDB" id="A0A9P6ERT1"/>
<comment type="caution">
    <text evidence="2">The sequence shown here is derived from an EMBL/GenBank/DDBJ whole genome shotgun (WGS) entry which is preliminary data.</text>
</comment>
<evidence type="ECO:0000259" key="1">
    <source>
        <dbReference type="PROSITE" id="PS50181"/>
    </source>
</evidence>
<protein>
    <recommendedName>
        <fullName evidence="1">F-box domain-containing protein</fullName>
    </recommendedName>
</protein>
<dbReference type="PROSITE" id="PS50181">
    <property type="entry name" value="FBOX"/>
    <property type="match status" value="1"/>
</dbReference>